<dbReference type="GO" id="GO:0006352">
    <property type="term" value="P:DNA-templated transcription initiation"/>
    <property type="evidence" value="ECO:0007669"/>
    <property type="project" value="InterPro"/>
</dbReference>
<feature type="region of interest" description="Disordered" evidence="2">
    <location>
        <begin position="393"/>
        <end position="414"/>
    </location>
</feature>
<accession>A0A8S9M5T2</accession>
<evidence type="ECO:0000313" key="3">
    <source>
        <dbReference type="EMBL" id="KAF2613797.1"/>
    </source>
</evidence>
<dbReference type="InterPro" id="IPR027417">
    <property type="entry name" value="P-loop_NTPase"/>
</dbReference>
<dbReference type="Gene3D" id="3.40.50.300">
    <property type="entry name" value="P-loop containing nucleotide triphosphate hydrolases"/>
    <property type="match status" value="1"/>
</dbReference>
<comment type="caution">
    <text evidence="3">The sequence shown here is derived from an EMBL/GenBank/DDBJ whole genome shotgun (WGS) entry which is preliminary data.</text>
</comment>
<sequence length="414" mass="46176">MVILSTRALPVVFGLNLQTTDIVIILDSDWNSKMDQQAEDRAPLPPSDRIGAQERIHEQTATHVIINSRHLASLSRHFPASVLSQEPREESTPLSLALEEDRTSQQTLERRQFDEDEKFEQQLLQSAGLWNLLTSPLTAEKQLPTVISPLEDAEPPCDACGCSTSSLGFISFKASYCIKSESKSLLERRAKNRSAPKPNSLDSEVYVPQKTNAKKKMKQGFDTDDALQLFLWGPETKQLLTANEEAELITHIQVSCFTYSLSGEGKAKLESQNGCEPTLGEWAEAMGLSGPLLKSEIYRGRSSRERLITANLRLVVHIAKQYQNCGLNFQDLLLHGANEECREVQTTIRMQIRNLRLLVDSTIHKKIYFSKLQDNPFADCTGTHLGAVSRTGFARGKGTAGKRPQHMCREPGTA</sequence>
<evidence type="ECO:0000256" key="2">
    <source>
        <dbReference type="SAM" id="MobiDB-lite"/>
    </source>
</evidence>
<comment type="similarity">
    <text evidence="1">Belongs to the sigma-70 factor family.</text>
</comment>
<dbReference type="InterPro" id="IPR013325">
    <property type="entry name" value="RNA_pol_sigma_r2"/>
</dbReference>
<evidence type="ECO:0000256" key="1">
    <source>
        <dbReference type="ARBA" id="ARBA00007788"/>
    </source>
</evidence>
<dbReference type="Gene3D" id="1.20.120.1810">
    <property type="match status" value="1"/>
</dbReference>
<name>A0A8S9M5T2_BRACR</name>
<dbReference type="EMBL" id="QGKY02000089">
    <property type="protein sequence ID" value="KAF2613797.1"/>
    <property type="molecule type" value="Genomic_DNA"/>
</dbReference>
<protein>
    <submittedName>
        <fullName evidence="3">Uncharacterized protein</fullName>
    </submittedName>
</protein>
<proteinExistence type="inferred from homology"/>
<dbReference type="AlphaFoldDB" id="A0A8S9M5T2"/>
<dbReference type="GO" id="GO:0003700">
    <property type="term" value="F:DNA-binding transcription factor activity"/>
    <property type="evidence" value="ECO:0007669"/>
    <property type="project" value="InterPro"/>
</dbReference>
<dbReference type="SUPFAM" id="SSF88946">
    <property type="entry name" value="Sigma2 domain of RNA polymerase sigma factors"/>
    <property type="match status" value="1"/>
</dbReference>
<reference evidence="3" key="1">
    <citation type="submission" date="2019-12" db="EMBL/GenBank/DDBJ databases">
        <title>Genome sequencing and annotation of Brassica cretica.</title>
        <authorList>
            <person name="Studholme D.J."/>
            <person name="Sarris P.F."/>
        </authorList>
    </citation>
    <scope>NUCLEOTIDE SEQUENCE</scope>
    <source>
        <strain evidence="3">PFS-102/07</strain>
        <tissue evidence="3">Leaf</tissue>
    </source>
</reference>
<gene>
    <name evidence="3" type="ORF">F2Q70_00008482</name>
</gene>
<dbReference type="PANTHER" id="PTHR30603">
    <property type="entry name" value="RNA POLYMERASE SIGMA FACTOR RPO"/>
    <property type="match status" value="1"/>
</dbReference>
<dbReference type="PANTHER" id="PTHR30603:SF45">
    <property type="entry name" value="RNA POLYMERASE SIGMA FACTOR SIGF, CHLOROPLASTIC"/>
    <property type="match status" value="1"/>
</dbReference>
<dbReference type="InterPro" id="IPR050239">
    <property type="entry name" value="Sigma-70_RNA_pol_init_factors"/>
</dbReference>
<feature type="region of interest" description="Disordered" evidence="2">
    <location>
        <begin position="82"/>
        <end position="106"/>
    </location>
</feature>
<organism evidence="3">
    <name type="scientific">Brassica cretica</name>
    <name type="common">Mustard</name>
    <dbReference type="NCBI Taxonomy" id="69181"/>
    <lineage>
        <taxon>Eukaryota</taxon>
        <taxon>Viridiplantae</taxon>
        <taxon>Streptophyta</taxon>
        <taxon>Embryophyta</taxon>
        <taxon>Tracheophyta</taxon>
        <taxon>Spermatophyta</taxon>
        <taxon>Magnoliopsida</taxon>
        <taxon>eudicotyledons</taxon>
        <taxon>Gunneridae</taxon>
        <taxon>Pentapetalae</taxon>
        <taxon>rosids</taxon>
        <taxon>malvids</taxon>
        <taxon>Brassicales</taxon>
        <taxon>Brassicaceae</taxon>
        <taxon>Brassiceae</taxon>
        <taxon>Brassica</taxon>
    </lineage>
</organism>